<dbReference type="HOGENOM" id="CLU_846958_0_0_6"/>
<dbReference type="eggNOG" id="COG3209">
    <property type="taxonomic scope" value="Bacteria"/>
</dbReference>
<sequence length="328" mass="36782">MWTKAIMEQLFYQARNLVTLKENGQYRSIFRSPMHLLAEFRGENIYPIELLATDTKKTIMHAHDGVKKEHHTYTVFGHSGTLLPKRTLQGFNGEPIDHLLSAYHLGQGYRTYSPGLMRFQSPDSHSPFGKGGVNYYAYCGGDPVNYTDPTGHVFVQLTKGQTMKVRRHSAVALPHKFNPSSLKRTTSHASALKAGTPKYARPPEDHFKRIGEPDIFESIINNLTLDDALAFSNTSQHNRSHAVPVIYRYLSLATVSDASVGAARAGVLPGLPRIFGQNFELHPYLQDINMLRDVDILRAGGVRNVVRLRTFDRLYTEETLQAATASVD</sequence>
<dbReference type="SUPFAM" id="SSF56399">
    <property type="entry name" value="ADP-ribosylation"/>
    <property type="match status" value="1"/>
</dbReference>
<dbReference type="EMBL" id="CP000712">
    <property type="protein sequence ID" value="ABQ76526.1"/>
    <property type="molecule type" value="Genomic_DNA"/>
</dbReference>
<dbReference type="NCBIfam" id="TIGR03696">
    <property type="entry name" value="Rhs_assc_core"/>
    <property type="match status" value="1"/>
</dbReference>
<organism evidence="1">
    <name type="scientific">Pseudomonas putida (strain ATCC 700007 / DSM 6899 / JCM 31910 / BCRC 17059 / LMG 24140 / F1)</name>
    <dbReference type="NCBI Taxonomy" id="351746"/>
    <lineage>
        <taxon>Bacteria</taxon>
        <taxon>Pseudomonadati</taxon>
        <taxon>Pseudomonadota</taxon>
        <taxon>Gammaproteobacteria</taxon>
        <taxon>Pseudomonadales</taxon>
        <taxon>Pseudomonadaceae</taxon>
        <taxon>Pseudomonas</taxon>
    </lineage>
</organism>
<evidence type="ECO:0008006" key="2">
    <source>
        <dbReference type="Google" id="ProtNLM"/>
    </source>
</evidence>
<accession>A5VXB6</accession>
<proteinExistence type="predicted"/>
<dbReference type="InterPro" id="IPR022385">
    <property type="entry name" value="Rhs_assc_core"/>
</dbReference>
<gene>
    <name evidence="1" type="ordered locus">Pput_0353</name>
</gene>
<name>A5VXB6_PSEP1</name>
<dbReference type="AlphaFoldDB" id="A5VXB6"/>
<dbReference type="KEGG" id="ppf:Pput_0353"/>
<dbReference type="Gene3D" id="2.180.10.10">
    <property type="entry name" value="RHS repeat-associated core"/>
    <property type="match status" value="1"/>
</dbReference>
<protein>
    <recommendedName>
        <fullName evidence="2">RHS repeat-associated core domain-containing protein</fullName>
    </recommendedName>
</protein>
<reference evidence="1" key="1">
    <citation type="submission" date="2007-05" db="EMBL/GenBank/DDBJ databases">
        <title>Complete sequence of Pseudomonas putida F1.</title>
        <authorList>
            <consortium name="US DOE Joint Genome Institute"/>
            <person name="Copeland A."/>
            <person name="Lucas S."/>
            <person name="Lapidus A."/>
            <person name="Barry K."/>
            <person name="Detter J.C."/>
            <person name="Glavina del Rio T."/>
            <person name="Hammon N."/>
            <person name="Israni S."/>
            <person name="Dalin E."/>
            <person name="Tice H."/>
            <person name="Pitluck S."/>
            <person name="Chain P."/>
            <person name="Malfatti S."/>
            <person name="Shin M."/>
            <person name="Vergez L."/>
            <person name="Schmutz J."/>
            <person name="Larimer F."/>
            <person name="Land M."/>
            <person name="Hauser L."/>
            <person name="Kyrpides N."/>
            <person name="Lykidis A."/>
            <person name="Parales R."/>
            <person name="Richardson P."/>
        </authorList>
    </citation>
    <scope>NUCLEOTIDE SEQUENCE [LARGE SCALE GENOMIC DNA]</scope>
    <source>
        <strain evidence="1">F1</strain>
    </source>
</reference>
<evidence type="ECO:0000313" key="1">
    <source>
        <dbReference type="EMBL" id="ABQ76526.1"/>
    </source>
</evidence>